<gene>
    <name evidence="1" type="ORF">CFBP5507_06160</name>
</gene>
<reference evidence="1" key="1">
    <citation type="submission" date="2022-10" db="EMBL/GenBank/DDBJ databases">
        <title>Complete genome sequence of Agrobacterium salinitolerans CFBP5507.</title>
        <authorList>
            <person name="Tchabashvili S."/>
            <person name="Yen H.-C."/>
            <person name="Haryono M."/>
            <person name="Lin Y.-C."/>
            <person name="Lai E.-M."/>
            <person name="Kuo C.-H."/>
        </authorList>
    </citation>
    <scope>NUCLEOTIDE SEQUENCE</scope>
    <source>
        <strain evidence="1">CFBP5507</strain>
    </source>
</reference>
<protein>
    <submittedName>
        <fullName evidence="1">Uncharacterized protein</fullName>
    </submittedName>
</protein>
<organism evidence="1 2">
    <name type="scientific">Agrobacterium salinitolerans</name>
    <dbReference type="NCBI Taxonomy" id="1183413"/>
    <lineage>
        <taxon>Bacteria</taxon>
        <taxon>Pseudomonadati</taxon>
        <taxon>Pseudomonadota</taxon>
        <taxon>Alphaproteobacteria</taxon>
        <taxon>Hyphomicrobiales</taxon>
        <taxon>Rhizobiaceae</taxon>
        <taxon>Rhizobium/Agrobacterium group</taxon>
        <taxon>Agrobacterium</taxon>
    </lineage>
</organism>
<dbReference type="KEGG" id="asal:CFBP5507_06160"/>
<evidence type="ECO:0000313" key="2">
    <source>
        <dbReference type="Proteomes" id="UP000298735"/>
    </source>
</evidence>
<accession>A0A4Z1RD28</accession>
<dbReference type="RefSeq" id="WP_137410361.1">
    <property type="nucleotide sequence ID" value="NZ_CP109968.1"/>
</dbReference>
<sequence>MAEKLTTQQKSQVYSAAVIEALAVAGKEVGEPDINAALGALMFSTAYLIAKIEDRKGRRYAEKSFVEALGSQIALEVNERIIRAQGGANNA</sequence>
<dbReference type="AlphaFoldDB" id="A0A4Z1RD28"/>
<evidence type="ECO:0000313" key="1">
    <source>
        <dbReference type="EMBL" id="UYZ08583.1"/>
    </source>
</evidence>
<dbReference type="Proteomes" id="UP000298735">
    <property type="component" value="Chromosome Circular"/>
</dbReference>
<name>A0A4Z1RD28_9HYPH</name>
<dbReference type="EMBL" id="CP109968">
    <property type="protein sequence ID" value="UYZ08583.1"/>
    <property type="molecule type" value="Genomic_DNA"/>
</dbReference>
<proteinExistence type="predicted"/>